<feature type="region of interest" description="Disordered" evidence="1">
    <location>
        <begin position="92"/>
        <end position="112"/>
    </location>
</feature>
<dbReference type="InterPro" id="IPR025233">
    <property type="entry name" value="DUF4176"/>
</dbReference>
<gene>
    <name evidence="2" type="ORF">KHY67_04770</name>
</gene>
<dbReference type="Proteomes" id="UP000738879">
    <property type="component" value="Unassembled WGS sequence"/>
</dbReference>
<reference evidence="2" key="1">
    <citation type="submission" date="2021-02" db="EMBL/GenBank/DDBJ databases">
        <title>Infant gut strain persistence is associated with maternal origin, phylogeny, and functional potential including surface adhesion and iron acquisition.</title>
        <authorList>
            <person name="Lou Y.C."/>
        </authorList>
    </citation>
    <scope>NUCLEOTIDE SEQUENCE</scope>
    <source>
        <strain evidence="2">L3_128_245G1_dasL3_128_245G1_concoct_49</strain>
    </source>
</reference>
<proteinExistence type="predicted"/>
<accession>A0A943GQA0</accession>
<sequence length="112" mass="12145">MNGHNEWLPIGSVVLMDGGSRAVTITGCMLREESGQLWDYVGVPHPQGWSGPGSLMVFNRGDIARVVALGYMDPDGDRFLAELDAHDEEWRQHRADAAAAHGSVDTDRGADV</sequence>
<protein>
    <submittedName>
        <fullName evidence="2">DUF4176 domain-containing protein</fullName>
    </submittedName>
</protein>
<name>A0A943GQA0_9ACTN</name>
<evidence type="ECO:0000313" key="3">
    <source>
        <dbReference type="Proteomes" id="UP000738879"/>
    </source>
</evidence>
<dbReference type="EMBL" id="JAGZJA010000005">
    <property type="protein sequence ID" value="MBS5146997.1"/>
    <property type="molecule type" value="Genomic_DNA"/>
</dbReference>
<dbReference type="AlphaFoldDB" id="A0A943GQA0"/>
<dbReference type="Pfam" id="PF13780">
    <property type="entry name" value="DUF4176"/>
    <property type="match status" value="1"/>
</dbReference>
<comment type="caution">
    <text evidence="2">The sequence shown here is derived from an EMBL/GenBank/DDBJ whole genome shotgun (WGS) entry which is preliminary data.</text>
</comment>
<evidence type="ECO:0000256" key="1">
    <source>
        <dbReference type="SAM" id="MobiDB-lite"/>
    </source>
</evidence>
<organism evidence="2 3">
    <name type="scientific">Collinsella intestinalis</name>
    <dbReference type="NCBI Taxonomy" id="147207"/>
    <lineage>
        <taxon>Bacteria</taxon>
        <taxon>Bacillati</taxon>
        <taxon>Actinomycetota</taxon>
        <taxon>Coriobacteriia</taxon>
        <taxon>Coriobacteriales</taxon>
        <taxon>Coriobacteriaceae</taxon>
        <taxon>Collinsella</taxon>
    </lineage>
</organism>
<evidence type="ECO:0000313" key="2">
    <source>
        <dbReference type="EMBL" id="MBS5146997.1"/>
    </source>
</evidence>